<feature type="domain" description="Alanine racemase N-terminal" evidence="8">
    <location>
        <begin position="2"/>
        <end position="88"/>
    </location>
</feature>
<evidence type="ECO:0000256" key="6">
    <source>
        <dbReference type="ARBA" id="ARBA00023235"/>
    </source>
</evidence>
<evidence type="ECO:0000256" key="3">
    <source>
        <dbReference type="ARBA" id="ARBA00007880"/>
    </source>
</evidence>
<comment type="cofactor">
    <cofactor evidence="2 7">
        <name>pyridoxal 5'-phosphate</name>
        <dbReference type="ChEBI" id="CHEBI:597326"/>
    </cofactor>
</comment>
<dbReference type="GO" id="GO:0008784">
    <property type="term" value="F:alanine racemase activity"/>
    <property type="evidence" value="ECO:0007669"/>
    <property type="project" value="UniProtKB-EC"/>
</dbReference>
<dbReference type="GO" id="GO:0005829">
    <property type="term" value="C:cytosol"/>
    <property type="evidence" value="ECO:0007669"/>
    <property type="project" value="TreeGrafter"/>
</dbReference>
<evidence type="ECO:0000256" key="1">
    <source>
        <dbReference type="ARBA" id="ARBA00000316"/>
    </source>
</evidence>
<sequence>MHLDRIAANLDRALALVPPGRRFCAVLKADAYGHGIARVAPLIKEQGVGIIGITSNAEAFAVRRTGFDGRLLRLCAAPPAEIEEALDLRV</sequence>
<dbReference type="PANTHER" id="PTHR30511:SF0">
    <property type="entry name" value="ALANINE RACEMASE, CATABOLIC-RELATED"/>
    <property type="match status" value="1"/>
</dbReference>
<dbReference type="InterPro" id="IPR001608">
    <property type="entry name" value="Ala_racemase_N"/>
</dbReference>
<dbReference type="Gene3D" id="3.20.20.10">
    <property type="entry name" value="Alanine racemase"/>
    <property type="match status" value="1"/>
</dbReference>
<dbReference type="Proteomes" id="UP000054935">
    <property type="component" value="Unassembled WGS sequence"/>
</dbReference>
<dbReference type="EMBL" id="CYSE01000010">
    <property type="protein sequence ID" value="CUH82029.1"/>
    <property type="molecule type" value="Genomic_DNA"/>
</dbReference>
<organism evidence="9 10">
    <name type="scientific">Tropicibacter naphthalenivorans</name>
    <dbReference type="NCBI Taxonomy" id="441103"/>
    <lineage>
        <taxon>Bacteria</taxon>
        <taxon>Pseudomonadati</taxon>
        <taxon>Pseudomonadota</taxon>
        <taxon>Alphaproteobacteria</taxon>
        <taxon>Rhodobacterales</taxon>
        <taxon>Roseobacteraceae</taxon>
        <taxon>Tropicibacter</taxon>
    </lineage>
</organism>
<dbReference type="InterPro" id="IPR020622">
    <property type="entry name" value="Ala_racemase_pyridoxalP-BS"/>
</dbReference>
<accession>A0A0P1GIW6</accession>
<dbReference type="GO" id="GO:0030170">
    <property type="term" value="F:pyridoxal phosphate binding"/>
    <property type="evidence" value="ECO:0007669"/>
    <property type="project" value="TreeGrafter"/>
</dbReference>
<dbReference type="AlphaFoldDB" id="A0A0P1GIW6"/>
<reference evidence="9 10" key="1">
    <citation type="submission" date="2015-09" db="EMBL/GenBank/DDBJ databases">
        <authorList>
            <consortium name="Swine Surveillance"/>
        </authorList>
    </citation>
    <scope>NUCLEOTIDE SEQUENCE [LARGE SCALE GENOMIC DNA]</scope>
    <source>
        <strain evidence="9 10">CECT 7648</strain>
    </source>
</reference>
<keyword evidence="5 7" id="KW-0663">Pyridoxal phosphate</keyword>
<evidence type="ECO:0000256" key="2">
    <source>
        <dbReference type="ARBA" id="ARBA00001933"/>
    </source>
</evidence>
<dbReference type="PRINTS" id="PR00992">
    <property type="entry name" value="ALARACEMASE"/>
</dbReference>
<dbReference type="EC" id="5.1.1.1" evidence="4"/>
<protein>
    <recommendedName>
        <fullName evidence="4">alanine racemase</fullName>
        <ecNumber evidence="4">5.1.1.1</ecNumber>
    </recommendedName>
</protein>
<name>A0A0P1GIW6_9RHOB</name>
<dbReference type="InterPro" id="IPR000821">
    <property type="entry name" value="Ala_racemase"/>
</dbReference>
<dbReference type="RefSeq" id="WP_058249143.1">
    <property type="nucleotide sequence ID" value="NZ_CYSE01000010.1"/>
</dbReference>
<evidence type="ECO:0000313" key="10">
    <source>
        <dbReference type="Proteomes" id="UP000054935"/>
    </source>
</evidence>
<evidence type="ECO:0000259" key="8">
    <source>
        <dbReference type="Pfam" id="PF01168"/>
    </source>
</evidence>
<evidence type="ECO:0000313" key="9">
    <source>
        <dbReference type="EMBL" id="CUH82029.1"/>
    </source>
</evidence>
<dbReference type="STRING" id="441103.TRN7648_03778"/>
<dbReference type="PROSITE" id="PS00395">
    <property type="entry name" value="ALANINE_RACEMASE"/>
    <property type="match status" value="1"/>
</dbReference>
<comment type="similarity">
    <text evidence="3">Belongs to the alanine racemase family.</text>
</comment>
<feature type="modified residue" description="N6-(pyridoxal phosphate)lysine" evidence="7">
    <location>
        <position position="28"/>
    </location>
</feature>
<dbReference type="PANTHER" id="PTHR30511">
    <property type="entry name" value="ALANINE RACEMASE"/>
    <property type="match status" value="1"/>
</dbReference>
<keyword evidence="6 9" id="KW-0413">Isomerase</keyword>
<evidence type="ECO:0000256" key="5">
    <source>
        <dbReference type="ARBA" id="ARBA00022898"/>
    </source>
</evidence>
<gene>
    <name evidence="9" type="primary">alr_2</name>
    <name evidence="9" type="ORF">TRN7648_03778</name>
</gene>
<keyword evidence="10" id="KW-1185">Reference proteome</keyword>
<comment type="catalytic activity">
    <reaction evidence="1">
        <text>L-alanine = D-alanine</text>
        <dbReference type="Rhea" id="RHEA:20249"/>
        <dbReference type="ChEBI" id="CHEBI:57416"/>
        <dbReference type="ChEBI" id="CHEBI:57972"/>
        <dbReference type="EC" id="5.1.1.1"/>
    </reaction>
</comment>
<evidence type="ECO:0000256" key="4">
    <source>
        <dbReference type="ARBA" id="ARBA00013089"/>
    </source>
</evidence>
<dbReference type="InterPro" id="IPR029066">
    <property type="entry name" value="PLP-binding_barrel"/>
</dbReference>
<dbReference type="SUPFAM" id="SSF51419">
    <property type="entry name" value="PLP-binding barrel"/>
    <property type="match status" value="1"/>
</dbReference>
<dbReference type="GO" id="GO:0030632">
    <property type="term" value="P:D-alanine biosynthetic process"/>
    <property type="evidence" value="ECO:0007669"/>
    <property type="project" value="TreeGrafter"/>
</dbReference>
<proteinExistence type="inferred from homology"/>
<evidence type="ECO:0000256" key="7">
    <source>
        <dbReference type="PIRSR" id="PIRSR600821-50"/>
    </source>
</evidence>
<dbReference type="Pfam" id="PF01168">
    <property type="entry name" value="Ala_racemase_N"/>
    <property type="match status" value="1"/>
</dbReference>